<comment type="caution">
    <text evidence="2">The sequence shown here is derived from an EMBL/GenBank/DDBJ whole genome shotgun (WGS) entry which is preliminary data.</text>
</comment>
<dbReference type="PANTHER" id="PTHR24148">
    <property type="entry name" value="ANKYRIN REPEAT DOMAIN-CONTAINING PROTEIN 39 HOMOLOG-RELATED"/>
    <property type="match status" value="1"/>
</dbReference>
<dbReference type="OrthoDB" id="2157530at2759"/>
<gene>
    <name evidence="2" type="ORF">B0I35DRAFT_182677</name>
</gene>
<accession>A0A8K0STU0</accession>
<evidence type="ECO:0000313" key="2">
    <source>
        <dbReference type="EMBL" id="KAH7322437.1"/>
    </source>
</evidence>
<reference evidence="2" key="1">
    <citation type="journal article" date="2021" name="Nat. Commun.">
        <title>Genetic determinants of endophytism in the Arabidopsis root mycobiome.</title>
        <authorList>
            <person name="Mesny F."/>
            <person name="Miyauchi S."/>
            <person name="Thiergart T."/>
            <person name="Pickel B."/>
            <person name="Atanasova L."/>
            <person name="Karlsson M."/>
            <person name="Huettel B."/>
            <person name="Barry K.W."/>
            <person name="Haridas S."/>
            <person name="Chen C."/>
            <person name="Bauer D."/>
            <person name="Andreopoulos W."/>
            <person name="Pangilinan J."/>
            <person name="LaButti K."/>
            <person name="Riley R."/>
            <person name="Lipzen A."/>
            <person name="Clum A."/>
            <person name="Drula E."/>
            <person name="Henrissat B."/>
            <person name="Kohler A."/>
            <person name="Grigoriev I.V."/>
            <person name="Martin F.M."/>
            <person name="Hacquard S."/>
        </authorList>
    </citation>
    <scope>NUCLEOTIDE SEQUENCE</scope>
    <source>
        <strain evidence="2">MPI-CAGE-CH-0235</strain>
    </source>
</reference>
<feature type="domain" description="Heterokaryon incompatibility" evidence="1">
    <location>
        <begin position="167"/>
        <end position="280"/>
    </location>
</feature>
<evidence type="ECO:0000313" key="3">
    <source>
        <dbReference type="Proteomes" id="UP000813444"/>
    </source>
</evidence>
<protein>
    <submittedName>
        <fullName evidence="2">Heterokaryon incompatibility protein-domain-containing protein</fullName>
    </submittedName>
</protein>
<dbReference type="InterPro" id="IPR010730">
    <property type="entry name" value="HET"/>
</dbReference>
<dbReference type="InterPro" id="IPR052895">
    <property type="entry name" value="HetReg/Transcr_Mod"/>
</dbReference>
<organism evidence="2 3">
    <name type="scientific">Stachybotrys elegans</name>
    <dbReference type="NCBI Taxonomy" id="80388"/>
    <lineage>
        <taxon>Eukaryota</taxon>
        <taxon>Fungi</taxon>
        <taxon>Dikarya</taxon>
        <taxon>Ascomycota</taxon>
        <taxon>Pezizomycotina</taxon>
        <taxon>Sordariomycetes</taxon>
        <taxon>Hypocreomycetidae</taxon>
        <taxon>Hypocreales</taxon>
        <taxon>Stachybotryaceae</taxon>
        <taxon>Stachybotrys</taxon>
    </lineage>
</organism>
<proteinExistence type="predicted"/>
<name>A0A8K0STU0_9HYPO</name>
<dbReference type="Pfam" id="PF06985">
    <property type="entry name" value="HET"/>
    <property type="match status" value="1"/>
</dbReference>
<dbReference type="EMBL" id="JAGPNK010000004">
    <property type="protein sequence ID" value="KAH7322437.1"/>
    <property type="molecule type" value="Genomic_DNA"/>
</dbReference>
<dbReference type="AlphaFoldDB" id="A0A8K0STU0"/>
<keyword evidence="3" id="KW-1185">Reference proteome</keyword>
<sequence length="681" mass="77377">MGLNYSYRPLSQSGASEIRIIKLYPGRFEDGIRCELMHVPLTPETASYIALSYTWGSPNTTEPILLDGEPFTVTENLGSFLRHAQAMALAIAGHLPGFLRNQLPAGATLRNHVIQSVLQDPKLPHNFPFVVGSEFSSMVQRHVSELIGQGADKQDESYQHSSLDSCYLTFWIDAVCINQRDQEERSQQVGRMKEIYSYAQSTLIWLGDDGHSAEDVRFAFSLIHDIRQRIQPYIDHRAEWTEVIDLITSEDFVANRIRSITGIRQILTRPWFRRVWIIQEAATAQGPVVVMVGFHPIGWKFLSQVVIPCCEQMIHSSYQPLYVMFSTEAEGVHALRNLAKEYVDIMASGASSHDARTPDHAPKRLYSLLQRTCGFFQATDPRDVIYAILGLIGIPITPQELLPNYNASVGHVFHQTALYLVRYTSRIEFLRFRKREEEDFSNVPSWVPDWRYVQMGEARDNENLLAVKITENGLGLDLKGMTLGTVATVVYPTIIAAEISKTVAGGYEELPNGKEDDLRNAAISTLTIVRGIQRLKRLCLSQAQSAIQGRFLEGFQNAWEKIWLQSLGQFQSVWEMIDQRRELDLWELVEGPSSTLIVVLGRTLEELAKTGLAITSELELFTNLRVDNRIDEKDVVVLVENFREPLILRRTEDSFAFIGLCELHSFQPNFTVYREENFTIT</sequence>
<dbReference type="Proteomes" id="UP000813444">
    <property type="component" value="Unassembled WGS sequence"/>
</dbReference>
<evidence type="ECO:0000259" key="1">
    <source>
        <dbReference type="Pfam" id="PF06985"/>
    </source>
</evidence>
<dbReference type="PANTHER" id="PTHR24148:SF64">
    <property type="entry name" value="HETEROKARYON INCOMPATIBILITY DOMAIN-CONTAINING PROTEIN"/>
    <property type="match status" value="1"/>
</dbReference>